<dbReference type="RefSeq" id="WP_069859230.1">
    <property type="nucleotide sequence ID" value="NZ_BDFE01000016.1"/>
</dbReference>
<gene>
    <name evidence="1" type="ORF">DPF_1793</name>
</gene>
<protein>
    <submittedName>
        <fullName evidence="1">Uncharacterized protein</fullName>
    </submittedName>
</protein>
<dbReference type="EMBL" id="BDFE01000016">
    <property type="protein sequence ID" value="GAU09073.1"/>
    <property type="molecule type" value="Genomic_DNA"/>
</dbReference>
<dbReference type="AlphaFoldDB" id="A0A194AIB9"/>
<keyword evidence="2" id="KW-1185">Reference proteome</keyword>
<proteinExistence type="predicted"/>
<sequence>MAETVDEISIDWTNEDGEQQVRQIKKHVLTKGAWSTIMFAYEERNRQTGEFGPVKFRVGRYQKKNGRYLPHSKFNISSVKQAREIVAKLQEWMDEVEE</sequence>
<evidence type="ECO:0000313" key="1">
    <source>
        <dbReference type="EMBL" id="GAU09073.1"/>
    </source>
</evidence>
<name>A0A194AIB9_9BACT</name>
<reference evidence="2" key="1">
    <citation type="submission" date="2016-06" db="EMBL/GenBank/DDBJ databases">
        <title>Draft genome sequence of Desulfoplanes formicivorans strain Pf12B.</title>
        <authorList>
            <person name="Watanabe M."/>
            <person name="Kojima H."/>
            <person name="Fukui M."/>
        </authorList>
    </citation>
    <scope>NUCLEOTIDE SEQUENCE [LARGE SCALE GENOMIC DNA]</scope>
    <source>
        <strain evidence="2">Pf12B</strain>
    </source>
</reference>
<evidence type="ECO:0000313" key="2">
    <source>
        <dbReference type="Proteomes" id="UP000095200"/>
    </source>
</evidence>
<dbReference type="STRING" id="1592317.DPF_1793"/>
<dbReference type="Proteomes" id="UP000095200">
    <property type="component" value="Unassembled WGS sequence"/>
</dbReference>
<organism evidence="1 2">
    <name type="scientific">Desulfoplanes formicivorans</name>
    <dbReference type="NCBI Taxonomy" id="1592317"/>
    <lineage>
        <taxon>Bacteria</taxon>
        <taxon>Pseudomonadati</taxon>
        <taxon>Thermodesulfobacteriota</taxon>
        <taxon>Desulfovibrionia</taxon>
        <taxon>Desulfovibrionales</taxon>
        <taxon>Desulfoplanaceae</taxon>
        <taxon>Desulfoplanes</taxon>
    </lineage>
</organism>
<comment type="caution">
    <text evidence="1">The sequence shown here is derived from an EMBL/GenBank/DDBJ whole genome shotgun (WGS) entry which is preliminary data.</text>
</comment>
<dbReference type="OrthoDB" id="9802707at2"/>
<accession>A0A194AIB9</accession>